<sequence>MEDKIEESIKFLEENNYIIIKRTKKMFEDMEECEEMQVNGIYKECLNCSCNICVCNQWT</sequence>
<evidence type="ECO:0000313" key="2">
    <source>
        <dbReference type="Proteomes" id="UP000749471"/>
    </source>
</evidence>
<protein>
    <submittedName>
        <fullName evidence="1">Uncharacterized protein</fullName>
    </submittedName>
</protein>
<keyword evidence="2" id="KW-1185">Reference proteome</keyword>
<dbReference type="RefSeq" id="WP_216521189.1">
    <property type="nucleotide sequence ID" value="NZ_JAHLPM010000015.1"/>
</dbReference>
<name>A0ABS6E9M9_9FIRM</name>
<evidence type="ECO:0000313" key="1">
    <source>
        <dbReference type="EMBL" id="MBU5439482.1"/>
    </source>
</evidence>
<accession>A0ABS6E9M9</accession>
<organism evidence="1 2">
    <name type="scientific">Tissierella simiarum</name>
    <dbReference type="NCBI Taxonomy" id="2841534"/>
    <lineage>
        <taxon>Bacteria</taxon>
        <taxon>Bacillati</taxon>
        <taxon>Bacillota</taxon>
        <taxon>Tissierellia</taxon>
        <taxon>Tissierellales</taxon>
        <taxon>Tissierellaceae</taxon>
        <taxon>Tissierella</taxon>
    </lineage>
</organism>
<dbReference type="EMBL" id="JAHLPM010000015">
    <property type="protein sequence ID" value="MBU5439482.1"/>
    <property type="molecule type" value="Genomic_DNA"/>
</dbReference>
<proteinExistence type="predicted"/>
<comment type="caution">
    <text evidence="1">The sequence shown here is derived from an EMBL/GenBank/DDBJ whole genome shotgun (WGS) entry which is preliminary data.</text>
</comment>
<reference evidence="1 2" key="1">
    <citation type="submission" date="2021-06" db="EMBL/GenBank/DDBJ databases">
        <authorList>
            <person name="Sun Q."/>
            <person name="Li D."/>
        </authorList>
    </citation>
    <scope>NUCLEOTIDE SEQUENCE [LARGE SCALE GENOMIC DNA]</scope>
    <source>
        <strain evidence="1 2">MSJ-40</strain>
    </source>
</reference>
<gene>
    <name evidence="1" type="ORF">KQI42_15815</name>
</gene>
<dbReference type="Proteomes" id="UP000749471">
    <property type="component" value="Unassembled WGS sequence"/>
</dbReference>